<dbReference type="PANTHER" id="PTHR10151">
    <property type="entry name" value="ECTONUCLEOTIDE PYROPHOSPHATASE/PHOSPHODIESTERASE"/>
    <property type="match status" value="1"/>
</dbReference>
<dbReference type="InterPro" id="IPR002591">
    <property type="entry name" value="Phosphodiest/P_Trfase"/>
</dbReference>
<dbReference type="RefSeq" id="WP_145029082.1">
    <property type="nucleotide sequence ID" value="NZ_CP036271.1"/>
</dbReference>
<keyword evidence="2" id="KW-1185">Reference proteome</keyword>
<dbReference type="AlphaFoldDB" id="A0A517SC16"/>
<dbReference type="OrthoDB" id="9771966at2"/>
<dbReference type="GO" id="GO:0016787">
    <property type="term" value="F:hydrolase activity"/>
    <property type="evidence" value="ECO:0007669"/>
    <property type="project" value="UniProtKB-ARBA"/>
</dbReference>
<proteinExistence type="predicted"/>
<accession>A0A517SC16</accession>
<dbReference type="KEGG" id="ccos:Pan44_17030"/>
<dbReference type="Gene3D" id="3.40.720.10">
    <property type="entry name" value="Alkaline Phosphatase, subunit A"/>
    <property type="match status" value="1"/>
</dbReference>
<evidence type="ECO:0000313" key="2">
    <source>
        <dbReference type="Proteomes" id="UP000315700"/>
    </source>
</evidence>
<dbReference type="Pfam" id="PF01663">
    <property type="entry name" value="Phosphodiest"/>
    <property type="match status" value="1"/>
</dbReference>
<organism evidence="1 2">
    <name type="scientific">Caulifigura coniformis</name>
    <dbReference type="NCBI Taxonomy" id="2527983"/>
    <lineage>
        <taxon>Bacteria</taxon>
        <taxon>Pseudomonadati</taxon>
        <taxon>Planctomycetota</taxon>
        <taxon>Planctomycetia</taxon>
        <taxon>Planctomycetales</taxon>
        <taxon>Planctomycetaceae</taxon>
        <taxon>Caulifigura</taxon>
    </lineage>
</organism>
<protein>
    <submittedName>
        <fullName evidence="1">Type I phosphodiesterase / nucleotide pyrophosphatase</fullName>
    </submittedName>
</protein>
<dbReference type="PANTHER" id="PTHR10151:SF120">
    <property type="entry name" value="BIS(5'-ADENOSYL)-TRIPHOSPHATASE"/>
    <property type="match status" value="1"/>
</dbReference>
<dbReference type="EMBL" id="CP036271">
    <property type="protein sequence ID" value="QDT53680.1"/>
    <property type="molecule type" value="Genomic_DNA"/>
</dbReference>
<gene>
    <name evidence="1" type="ORF">Pan44_17030</name>
</gene>
<evidence type="ECO:0000313" key="1">
    <source>
        <dbReference type="EMBL" id="QDT53680.1"/>
    </source>
</evidence>
<reference evidence="1 2" key="1">
    <citation type="submission" date="2019-02" db="EMBL/GenBank/DDBJ databases">
        <title>Deep-cultivation of Planctomycetes and their phenomic and genomic characterization uncovers novel biology.</title>
        <authorList>
            <person name="Wiegand S."/>
            <person name="Jogler M."/>
            <person name="Boedeker C."/>
            <person name="Pinto D."/>
            <person name="Vollmers J."/>
            <person name="Rivas-Marin E."/>
            <person name="Kohn T."/>
            <person name="Peeters S.H."/>
            <person name="Heuer A."/>
            <person name="Rast P."/>
            <person name="Oberbeckmann S."/>
            <person name="Bunk B."/>
            <person name="Jeske O."/>
            <person name="Meyerdierks A."/>
            <person name="Storesund J.E."/>
            <person name="Kallscheuer N."/>
            <person name="Luecker S."/>
            <person name="Lage O.M."/>
            <person name="Pohl T."/>
            <person name="Merkel B.J."/>
            <person name="Hornburger P."/>
            <person name="Mueller R.-W."/>
            <person name="Bruemmer F."/>
            <person name="Labrenz M."/>
            <person name="Spormann A.M."/>
            <person name="Op den Camp H."/>
            <person name="Overmann J."/>
            <person name="Amann R."/>
            <person name="Jetten M.S.M."/>
            <person name="Mascher T."/>
            <person name="Medema M.H."/>
            <person name="Devos D.P."/>
            <person name="Kaster A.-K."/>
            <person name="Ovreas L."/>
            <person name="Rohde M."/>
            <person name="Galperin M.Y."/>
            <person name="Jogler C."/>
        </authorList>
    </citation>
    <scope>NUCLEOTIDE SEQUENCE [LARGE SCALE GENOMIC DNA]</scope>
    <source>
        <strain evidence="1 2">Pan44</strain>
    </source>
</reference>
<sequence>MTQPLVLLLAVGLTRKLLPFAPSLRRLAESGWVADLEEALPAVTFTAQATLLTGKTPRDHGVVGNGWLFRDTREVRFWQQSNRLIQAEPLYTTARRLAAERGHPFRAAKLFWQFNQGADVEISVTPKPWYGADGSKAFGITGTPEGLSDQLEKRIGPFPFSSYWGPMAGLPSSEWIARCAAETLVSERPDLTLVYLPYLDYDPQRFGPSDANMPKLVGELDRACEPLLEAATKQGARVWVVSEYGLVDVSRPIFMNRALREAGLLTARPGPFGDTLDTFNSPAFAVCDHQVAHIYVQRDLPRVRDLIAGLPGVAAVYGGEERATIGLDHPRSGELIALAAPDAWFAYPFWLDRSGEPDYARTVDIHRKPGYDPCELFFDPALLWPKGRAVRRLIQKKLGFRTLFDMIPLDANLVRGSHGLATQEDRPVLIGSGPTPGSTLPMTAVRDRVLEALFPAG</sequence>
<dbReference type="InParanoid" id="A0A517SC16"/>
<dbReference type="SUPFAM" id="SSF53649">
    <property type="entry name" value="Alkaline phosphatase-like"/>
    <property type="match status" value="1"/>
</dbReference>
<dbReference type="InterPro" id="IPR017850">
    <property type="entry name" value="Alkaline_phosphatase_core_sf"/>
</dbReference>
<dbReference type="Proteomes" id="UP000315700">
    <property type="component" value="Chromosome"/>
</dbReference>
<name>A0A517SC16_9PLAN</name>